<dbReference type="RefSeq" id="WP_065256242.1">
    <property type="nucleotide sequence ID" value="NZ_JARDJM010000026.1"/>
</dbReference>
<sequence length="256" mass="29830">MFLIYVDESGDVGVNNSPSDYFCLSAIIIHEQDWHATLEAVINFRRHLKGRYGFKLREEIHSSHFIHKPKDSKRIAKSLRLRLLRDVLDFQATLPNYQIINVVVNKKNKTAHADIFELAWQTLMQRIDNTLGYKNFIRSTAQNHDLAILFVDKTDEIKLRNLNRRMRRYNPIPNQIGLGSGYRMMPLKFIIEDAVHRDSAHSYFIQLADVKAYFLGQKFSPCSYVKKKGGRNYVERLKPVLFVQASKTHPLGIVIR</sequence>
<dbReference type="AlphaFoldDB" id="A0A1B8PZ30"/>
<dbReference type="OrthoDB" id="9800818at2"/>
<gene>
    <name evidence="1" type="ORF">A9309_08020</name>
</gene>
<evidence type="ECO:0000313" key="2">
    <source>
        <dbReference type="Proteomes" id="UP000092607"/>
    </source>
</evidence>
<dbReference type="EMBL" id="LZMS01000066">
    <property type="protein sequence ID" value="OBX61607.1"/>
    <property type="molecule type" value="Genomic_DNA"/>
</dbReference>
<comment type="caution">
    <text evidence="1">The sequence shown here is derived from an EMBL/GenBank/DDBJ whole genome shotgun (WGS) entry which is preliminary data.</text>
</comment>
<reference evidence="1 2" key="1">
    <citation type="submission" date="2016-06" db="EMBL/GenBank/DDBJ databases">
        <title>Draft genome of Moraxella lacunata CCUG 57757A.</title>
        <authorList>
            <person name="Salva-Serra F."/>
            <person name="Engstrom-Jakobsson H."/>
            <person name="Thorell K."/>
            <person name="Gonzales-Siles L."/>
            <person name="Karlsson R."/>
            <person name="Boulund F."/>
            <person name="Engstrand L."/>
            <person name="Kristiansson E."/>
            <person name="Moore E."/>
        </authorList>
    </citation>
    <scope>NUCLEOTIDE SEQUENCE [LARGE SCALE GENOMIC DNA]</scope>
    <source>
        <strain evidence="1 2">CCUG 57757A</strain>
    </source>
</reference>
<protein>
    <recommendedName>
        <fullName evidence="3">DUF3800 domain-containing protein</fullName>
    </recommendedName>
</protein>
<name>A0A1B8PZ30_MORLA</name>
<dbReference type="Proteomes" id="UP000092607">
    <property type="component" value="Unassembled WGS sequence"/>
</dbReference>
<dbReference type="Pfam" id="PF12686">
    <property type="entry name" value="DUF3800"/>
    <property type="match status" value="1"/>
</dbReference>
<accession>A0A1B8PZ30</accession>
<evidence type="ECO:0000313" key="1">
    <source>
        <dbReference type="EMBL" id="OBX61607.1"/>
    </source>
</evidence>
<proteinExistence type="predicted"/>
<evidence type="ECO:0008006" key="3">
    <source>
        <dbReference type="Google" id="ProtNLM"/>
    </source>
</evidence>
<dbReference type="InterPro" id="IPR024524">
    <property type="entry name" value="DUF3800"/>
</dbReference>
<organism evidence="1 2">
    <name type="scientific">Moraxella lacunata</name>
    <dbReference type="NCBI Taxonomy" id="477"/>
    <lineage>
        <taxon>Bacteria</taxon>
        <taxon>Pseudomonadati</taxon>
        <taxon>Pseudomonadota</taxon>
        <taxon>Gammaproteobacteria</taxon>
        <taxon>Moraxellales</taxon>
        <taxon>Moraxellaceae</taxon>
        <taxon>Moraxella</taxon>
    </lineage>
</organism>